<organism evidence="2 3">
    <name type="scientific">Bacillus oleivorans</name>
    <dbReference type="NCBI Taxonomy" id="1448271"/>
    <lineage>
        <taxon>Bacteria</taxon>
        <taxon>Bacillati</taxon>
        <taxon>Bacillota</taxon>
        <taxon>Bacilli</taxon>
        <taxon>Bacillales</taxon>
        <taxon>Bacillaceae</taxon>
        <taxon>Bacillus</taxon>
    </lineage>
</organism>
<name>A0A285CIA8_9BACI</name>
<dbReference type="Pfam" id="PF01869">
    <property type="entry name" value="BcrAD_BadFG"/>
    <property type="match status" value="1"/>
</dbReference>
<evidence type="ECO:0000259" key="1">
    <source>
        <dbReference type="Pfam" id="PF01869"/>
    </source>
</evidence>
<keyword evidence="2" id="KW-0418">Kinase</keyword>
<evidence type="ECO:0000313" key="2">
    <source>
        <dbReference type="EMBL" id="SNX67250.1"/>
    </source>
</evidence>
<keyword evidence="2" id="KW-0808">Transferase</keyword>
<dbReference type="InterPro" id="IPR043129">
    <property type="entry name" value="ATPase_NBD"/>
</dbReference>
<dbReference type="Gene3D" id="3.30.420.40">
    <property type="match status" value="2"/>
</dbReference>
<dbReference type="EMBL" id="OAOP01000001">
    <property type="protein sequence ID" value="SNX67250.1"/>
    <property type="molecule type" value="Genomic_DNA"/>
</dbReference>
<gene>
    <name evidence="2" type="ORF">SAMN05877753_101569</name>
</gene>
<protein>
    <submittedName>
        <fullName evidence="2">N-acetylglucosamine kinase-like BadF-type ATPase</fullName>
    </submittedName>
</protein>
<dbReference type="GO" id="GO:0016301">
    <property type="term" value="F:kinase activity"/>
    <property type="evidence" value="ECO:0007669"/>
    <property type="project" value="UniProtKB-KW"/>
</dbReference>
<proteinExistence type="predicted"/>
<dbReference type="PANTHER" id="PTHR43190">
    <property type="entry name" value="N-ACETYL-D-GLUCOSAMINE KINASE"/>
    <property type="match status" value="1"/>
</dbReference>
<dbReference type="SUPFAM" id="SSF53067">
    <property type="entry name" value="Actin-like ATPase domain"/>
    <property type="match status" value="2"/>
</dbReference>
<dbReference type="InterPro" id="IPR002731">
    <property type="entry name" value="ATPase_BadF"/>
</dbReference>
<dbReference type="AlphaFoldDB" id="A0A285CIA8"/>
<keyword evidence="3" id="KW-1185">Reference proteome</keyword>
<evidence type="ECO:0000313" key="3">
    <source>
        <dbReference type="Proteomes" id="UP000219546"/>
    </source>
</evidence>
<dbReference type="InterPro" id="IPR052519">
    <property type="entry name" value="Euk-type_GlcNAc_Kinase"/>
</dbReference>
<accession>A0A285CIA8</accession>
<reference evidence="2 3" key="1">
    <citation type="submission" date="2017-08" db="EMBL/GenBank/DDBJ databases">
        <authorList>
            <person name="de Groot N.N."/>
        </authorList>
    </citation>
    <scope>NUCLEOTIDE SEQUENCE [LARGE SCALE GENOMIC DNA]</scope>
    <source>
        <strain evidence="2 3">JC228</strain>
    </source>
</reference>
<dbReference type="PANTHER" id="PTHR43190:SF3">
    <property type="entry name" value="N-ACETYL-D-GLUCOSAMINE KINASE"/>
    <property type="match status" value="1"/>
</dbReference>
<sequence length="325" mass="34852">MRYPLLAIDGGGTKTIAVVTNEKGEIVATGRAGATNYQVVGEKQSQLALQAALQAAVDEVLAGQDEAEAVMADRETVAFDRAVFALAGIDTKRDETVVREIVASALAGLRVEVGEVIIENDCLSALLGATGNSPGVLLISGTGSIVFAHDGKGDFIRAGGWGHRVGDEGSGYWIGKEAIRSVLKMYDGRVKTESILAQMILEHFGFGHIEDLYNWVYSENYSVDDVSALSMVVEKAAEQGDQVSCSILDKAVTELEQLLYAVLDGGGNDVFRSAFSLVLQGGILQHNRYIREKILASLNTTHPRLQLITTHPEPIHNIIQRGLGC</sequence>
<dbReference type="Proteomes" id="UP000219546">
    <property type="component" value="Unassembled WGS sequence"/>
</dbReference>
<dbReference type="CDD" id="cd24007">
    <property type="entry name" value="ASKHA_NBD_eukNAGK-like"/>
    <property type="match status" value="1"/>
</dbReference>
<feature type="domain" description="ATPase BadF/BadG/BcrA/BcrD type" evidence="1">
    <location>
        <begin position="8"/>
        <end position="316"/>
    </location>
</feature>